<dbReference type="InterPro" id="IPR025194">
    <property type="entry name" value="RodZ-like_C"/>
</dbReference>
<name>A0ABT6X680_9BURK</name>
<keyword evidence="2" id="KW-0812">Transmembrane</keyword>
<dbReference type="InterPro" id="IPR010982">
    <property type="entry name" value="Lambda_DNA-bd_dom_sf"/>
</dbReference>
<accession>A0ABT6X680</accession>
<proteinExistence type="predicted"/>
<dbReference type="PANTHER" id="PTHR34475">
    <property type="match status" value="1"/>
</dbReference>
<evidence type="ECO:0000256" key="1">
    <source>
        <dbReference type="SAM" id="MobiDB-lite"/>
    </source>
</evidence>
<reference evidence="4" key="1">
    <citation type="submission" date="2023-05" db="EMBL/GenBank/DDBJ databases">
        <title>Limnohabitans sp. strain HM2-2 Genome sequencing and assembly.</title>
        <authorList>
            <person name="Jung Y."/>
        </authorList>
    </citation>
    <scope>NUCLEOTIDE SEQUENCE</scope>
    <source>
        <strain evidence="4">HM2-2</strain>
    </source>
</reference>
<comment type="caution">
    <text evidence="4">The sequence shown here is derived from an EMBL/GenBank/DDBJ whole genome shotgun (WGS) entry which is preliminary data.</text>
</comment>
<organism evidence="4 5">
    <name type="scientific">Limnohabitans lacus</name>
    <dbReference type="NCBI Taxonomy" id="3045173"/>
    <lineage>
        <taxon>Bacteria</taxon>
        <taxon>Pseudomonadati</taxon>
        <taxon>Pseudomonadota</taxon>
        <taxon>Betaproteobacteria</taxon>
        <taxon>Burkholderiales</taxon>
        <taxon>Comamonadaceae</taxon>
        <taxon>Limnohabitans</taxon>
    </lineage>
</organism>
<keyword evidence="5" id="KW-1185">Reference proteome</keyword>
<feature type="region of interest" description="Disordered" evidence="1">
    <location>
        <begin position="159"/>
        <end position="203"/>
    </location>
</feature>
<feature type="region of interest" description="Disordered" evidence="1">
    <location>
        <begin position="1"/>
        <end position="21"/>
    </location>
</feature>
<feature type="domain" description="Cytoskeleton protein RodZ-like C-terminal" evidence="3">
    <location>
        <begin position="232"/>
        <end position="303"/>
    </location>
</feature>
<gene>
    <name evidence="4" type="ORF">QLQ16_07130</name>
</gene>
<sequence>MINPDTPDLMESDRSHTDSSVPLTAGQMIRTARLNKGMHIAVLSVNLKVSTRQLEALESDRFDMSQGPAFVRALTSSVCRQLNMDPAPVLAMLPPTPDRMPVQRTSLPPLSSSNHLKPELSGIVRKIPFQTLVFSAVMVALIAALIWLPSPSTWGLLNPSPKSPMPDTPSVPMTSVVSDGPSETPQGAPAESGSVAAPVQAPADPQANASFPVQMAPIAKVAATSASVGAFVFHARQESWIEIRDGNNQVLWSRVLQAGQTSEVQYPLPMHVVVGRAREVDVTFKGKPFDLAPHTKVTVARFEVKE</sequence>
<feature type="transmembrane region" description="Helical" evidence="2">
    <location>
        <begin position="127"/>
        <end position="148"/>
    </location>
</feature>
<dbReference type="EMBL" id="JASGBH010000004">
    <property type="protein sequence ID" value="MDI9233607.1"/>
    <property type="molecule type" value="Genomic_DNA"/>
</dbReference>
<evidence type="ECO:0000259" key="3">
    <source>
        <dbReference type="Pfam" id="PF13464"/>
    </source>
</evidence>
<dbReference type="Gene3D" id="1.10.260.40">
    <property type="entry name" value="lambda repressor-like DNA-binding domains"/>
    <property type="match status" value="1"/>
</dbReference>
<feature type="compositionally biased region" description="Polar residues" evidence="1">
    <location>
        <begin position="171"/>
        <end position="185"/>
    </location>
</feature>
<keyword evidence="2" id="KW-0472">Membrane</keyword>
<evidence type="ECO:0000256" key="2">
    <source>
        <dbReference type="SAM" id="Phobius"/>
    </source>
</evidence>
<dbReference type="PANTHER" id="PTHR34475:SF1">
    <property type="entry name" value="CYTOSKELETON PROTEIN RODZ"/>
    <property type="match status" value="1"/>
</dbReference>
<protein>
    <submittedName>
        <fullName evidence="4">DUF4115 domain-containing protein</fullName>
    </submittedName>
</protein>
<dbReference type="Pfam" id="PF13464">
    <property type="entry name" value="RodZ_C"/>
    <property type="match status" value="1"/>
</dbReference>
<evidence type="ECO:0000313" key="4">
    <source>
        <dbReference type="EMBL" id="MDI9233607.1"/>
    </source>
</evidence>
<dbReference type="RefSeq" id="WP_283224006.1">
    <property type="nucleotide sequence ID" value="NZ_JASGBH010000004.1"/>
</dbReference>
<dbReference type="Proteomes" id="UP001431902">
    <property type="component" value="Unassembled WGS sequence"/>
</dbReference>
<dbReference type="InterPro" id="IPR050400">
    <property type="entry name" value="Bact_Cytoskel_RodZ"/>
</dbReference>
<dbReference type="Pfam" id="PF13413">
    <property type="entry name" value="HTH_25"/>
    <property type="match status" value="1"/>
</dbReference>
<keyword evidence="2" id="KW-1133">Transmembrane helix</keyword>
<evidence type="ECO:0000313" key="5">
    <source>
        <dbReference type="Proteomes" id="UP001431902"/>
    </source>
</evidence>